<feature type="region of interest" description="Disordered" evidence="7">
    <location>
        <begin position="230"/>
        <end position="260"/>
    </location>
</feature>
<evidence type="ECO:0000256" key="3">
    <source>
        <dbReference type="ARBA" id="ARBA00005470"/>
    </source>
</evidence>
<keyword evidence="5" id="KW-0539">Nucleus</keyword>
<evidence type="ECO:0000313" key="8">
    <source>
        <dbReference type="EMBL" id="KAG9236610.1"/>
    </source>
</evidence>
<sequence length="703" mass="78744">MEPPPRRDADMEELIRDLEHAAKIPAKQRALNISTKVDRLCSKLFDDGLSDASLERLVDLIALPNELDQASVSNLVKNLYPAAKVSSQIVVKIVGCLGHGRAKPAYSSQAAFLKWLVMVYHVLEAPKILSQLYPVLFNLLDTSIIRASLCHVLSLVTRRRHVRPYRIQQLMELTRQSGNEPQLVGLMRVFKDYYPDVIVGDVIAGRASVFTHPNPEWSQHLDEIQAAHLQRTQEQQPQHHQSFRVTRTRNRSSRQTKSSVIPEVHTFSANESSVTLEEIEDVHDFVRRLEKIEPPNQLVAVIRDPLLQKFMQLRSSEAYQKRVDRWLLAFFEDQLQAVAPSEAKILGMLNGILEYTRYTKALPPSCFAYLTSMIPTWDGIVGREVILDLLTYSPIIPFPDLQAQVFQAMEEAVLEDGSAESKLTILKFYSSLITNWTVSLESSSQPPPAAAAAITSLVTHANALSMVLIHDSPTVSTLSAVLSFYENIGTLISLHSIINTIRIPLPPPELTYLLLFTSSLNTLSRLCGLLSAYKTAFENARQKNSHQHPPSLVNTFNGYLMHVCNCISTSRAFSGKDPASRPCLQEPDTVAYLEAYVKSLERPPLTLSALFSLSFSPVLCLISISYLRELEDAKESEITTRHAGPVTMASLKQLEREGGVDVSWPTYRLGVLMYLERRGVKGAGNLMYNTMKVVRSAREGMVL</sequence>
<evidence type="ECO:0000256" key="7">
    <source>
        <dbReference type="SAM" id="MobiDB-lite"/>
    </source>
</evidence>
<comment type="subcellular location">
    <subcellularLocation>
        <location evidence="2">Chromosome</location>
        <location evidence="2">Centromere</location>
    </subcellularLocation>
    <subcellularLocation>
        <location evidence="1">Nucleus</location>
    </subcellularLocation>
</comment>
<protein>
    <submittedName>
        <fullName evidence="8">Mis6-domain-containing protein</fullName>
    </submittedName>
</protein>
<evidence type="ECO:0000256" key="4">
    <source>
        <dbReference type="ARBA" id="ARBA00022454"/>
    </source>
</evidence>
<proteinExistence type="inferred from homology"/>
<feature type="compositionally biased region" description="Low complexity" evidence="7">
    <location>
        <begin position="230"/>
        <end position="240"/>
    </location>
</feature>
<dbReference type="GO" id="GO:0000070">
    <property type="term" value="P:mitotic sister chromatid segregation"/>
    <property type="evidence" value="ECO:0007669"/>
    <property type="project" value="TreeGrafter"/>
</dbReference>
<dbReference type="GO" id="GO:0005634">
    <property type="term" value="C:nucleus"/>
    <property type="evidence" value="ECO:0007669"/>
    <property type="project" value="UniProtKB-SubCell"/>
</dbReference>
<dbReference type="CDD" id="cd22647">
    <property type="entry name" value="CTF3_NTD_HEAT"/>
    <property type="match status" value="1"/>
</dbReference>
<dbReference type="Pfam" id="PF07778">
    <property type="entry name" value="CENP-I"/>
    <property type="match status" value="1"/>
</dbReference>
<accession>A0A9P8C7R0</accession>
<keyword evidence="6" id="KW-0137">Centromere</keyword>
<dbReference type="GO" id="GO:0034080">
    <property type="term" value="P:CENP-A containing chromatin assembly"/>
    <property type="evidence" value="ECO:0007669"/>
    <property type="project" value="TreeGrafter"/>
</dbReference>
<dbReference type="InterPro" id="IPR012485">
    <property type="entry name" value="CENP-I"/>
</dbReference>
<dbReference type="Proteomes" id="UP000824998">
    <property type="component" value="Unassembled WGS sequence"/>
</dbReference>
<dbReference type="PANTHER" id="PTHR48208:SF2">
    <property type="entry name" value="CENTROMERE PROTEIN I"/>
    <property type="match status" value="1"/>
</dbReference>
<evidence type="ECO:0000256" key="5">
    <source>
        <dbReference type="ARBA" id="ARBA00023242"/>
    </source>
</evidence>
<evidence type="ECO:0000256" key="6">
    <source>
        <dbReference type="ARBA" id="ARBA00023328"/>
    </source>
</evidence>
<evidence type="ECO:0000256" key="1">
    <source>
        <dbReference type="ARBA" id="ARBA00004123"/>
    </source>
</evidence>
<name>A0A9P8C7R0_9HELO</name>
<comment type="caution">
    <text evidence="8">The sequence shown here is derived from an EMBL/GenBank/DDBJ whole genome shotgun (WGS) entry which is preliminary data.</text>
</comment>
<comment type="similarity">
    <text evidence="3">Belongs to the CENP-I/CTF3 family.</text>
</comment>
<dbReference type="GO" id="GO:0000939">
    <property type="term" value="C:inner kinetochore"/>
    <property type="evidence" value="ECO:0007669"/>
    <property type="project" value="TreeGrafter"/>
</dbReference>
<evidence type="ECO:0000256" key="2">
    <source>
        <dbReference type="ARBA" id="ARBA00004584"/>
    </source>
</evidence>
<dbReference type="InterPro" id="IPR016024">
    <property type="entry name" value="ARM-type_fold"/>
</dbReference>
<dbReference type="EMBL" id="MU251403">
    <property type="protein sequence ID" value="KAG9236610.1"/>
    <property type="molecule type" value="Genomic_DNA"/>
</dbReference>
<evidence type="ECO:0000313" key="9">
    <source>
        <dbReference type="Proteomes" id="UP000824998"/>
    </source>
</evidence>
<dbReference type="OrthoDB" id="6347512at2759"/>
<keyword evidence="4" id="KW-0158">Chromosome</keyword>
<dbReference type="AlphaFoldDB" id="A0A9P8C7R0"/>
<dbReference type="PANTHER" id="PTHR48208">
    <property type="entry name" value="CENTROMERE PROTEIN I"/>
    <property type="match status" value="1"/>
</dbReference>
<gene>
    <name evidence="8" type="ORF">BJ875DRAFT_215116</name>
</gene>
<dbReference type="SUPFAM" id="SSF48371">
    <property type="entry name" value="ARM repeat"/>
    <property type="match status" value="1"/>
</dbReference>
<organism evidence="8 9">
    <name type="scientific">Amylocarpus encephaloides</name>
    <dbReference type="NCBI Taxonomy" id="45428"/>
    <lineage>
        <taxon>Eukaryota</taxon>
        <taxon>Fungi</taxon>
        <taxon>Dikarya</taxon>
        <taxon>Ascomycota</taxon>
        <taxon>Pezizomycotina</taxon>
        <taxon>Leotiomycetes</taxon>
        <taxon>Helotiales</taxon>
        <taxon>Helotiales incertae sedis</taxon>
        <taxon>Amylocarpus</taxon>
    </lineage>
</organism>
<reference evidence="8" key="1">
    <citation type="journal article" date="2021" name="IMA Fungus">
        <title>Genomic characterization of three marine fungi, including Emericellopsis atlantica sp. nov. with signatures of a generalist lifestyle and marine biomass degradation.</title>
        <authorList>
            <person name="Hagestad O.C."/>
            <person name="Hou L."/>
            <person name="Andersen J.H."/>
            <person name="Hansen E.H."/>
            <person name="Altermark B."/>
            <person name="Li C."/>
            <person name="Kuhnert E."/>
            <person name="Cox R.J."/>
            <person name="Crous P.W."/>
            <person name="Spatafora J.W."/>
            <person name="Lail K."/>
            <person name="Amirebrahimi M."/>
            <person name="Lipzen A."/>
            <person name="Pangilinan J."/>
            <person name="Andreopoulos W."/>
            <person name="Hayes R.D."/>
            <person name="Ng V."/>
            <person name="Grigoriev I.V."/>
            <person name="Jackson S.A."/>
            <person name="Sutton T.D.S."/>
            <person name="Dobson A.D.W."/>
            <person name="Rama T."/>
        </authorList>
    </citation>
    <scope>NUCLEOTIDE SEQUENCE</scope>
    <source>
        <strain evidence="8">TRa018bII</strain>
    </source>
</reference>
<keyword evidence="9" id="KW-1185">Reference proteome</keyword>